<feature type="region of interest" description="Disordered" evidence="7">
    <location>
        <begin position="3067"/>
        <end position="3110"/>
    </location>
</feature>
<dbReference type="Pfam" id="PF08016">
    <property type="entry name" value="PKD_channel"/>
    <property type="match status" value="1"/>
</dbReference>
<dbReference type="SUPFAM" id="SSF49299">
    <property type="entry name" value="PKD domain"/>
    <property type="match status" value="4"/>
</dbReference>
<dbReference type="Proteomes" id="UP000887013">
    <property type="component" value="Unassembled WGS sequence"/>
</dbReference>
<feature type="transmembrane region" description="Helical" evidence="8">
    <location>
        <begin position="2065"/>
        <end position="2087"/>
    </location>
</feature>
<sequence length="3110" mass="357140">MAQVFLEYFDFISTNLTFQSGIHVQHRLVSVDLQGPRKVYLSRIPLPNEWSAKVVPFSYGNIFIWSLKGFDEIISVNPKFVNLLINPGINELKLTVWNSFGHLNASMLVQVAFTLIALNYSFSDFLIGRNGSLSVTVNQLELPDAIFVDFGDGNSYDSTISHSAFHHERHENNTSTFTIMHTYQTAGLHVIYFNASNSFSHFEQWTMVNVAVPISGVKLELLSPSTVALFEEVIVQCLVEKGSDIDFDWDFGDGTDGQYTMVNSSNNSSIANHSYGVADIYNITVHIFNDYETVSAHLNISIQAVEPIKKLHLRPRFDQYAAPLRKWKSEQINETSPYSTDAIVFEAWVWRGSDIQFLFNFGDGQTKLVSSERNVWSLPCATVKHFYSAEGSYDVSVTATNPLDSLNQSLSQPFFVQFAPEDLMLDKQYYIVQYKNNLSIHASISQGTNVSFIWTLDNELLNNSGNTLLLNALNPGVHIISVEVSNKVTDFAYKTIQRPSVSSKIYVQEKLQEIKLCLLLNGEERCRESELELPFDEEIIFVAKVLPSTERSLRFTWQLGVTDLLRTNKPFLHYLYQNPGRYIVNVTAQNHISSTSSPYVVLHLIQKIANLTSIYCQGPNLVNYVITFHAFYWFGTNLTFQWDFGDGSAVKTTHSSFIEHIYKEVGEYWVSVNVWNKFSHANISTNMFFLHHFCQKPDILFLHETGQTYSNTDDILIEAEISTNCETNNVKYNWRIERENGSLVPFANFELSHQRYLIIPQRYLLPGIYVIHLRVEMSGVIVYAESSMTIEIVFPIPVVYIKGGYLHWIGGSDIIQMETHALNLGIDNHFTSFTWSCLPLIQKHLPCFQDAHLDTLTQANTKSLIFSASSFTPGLSAVTINSTVEDALHTSASQIIEIKNVPHVLVTVIDSDIGHDHQINQDAKIHLKASCQNCSTHVQYEWKVWRIEGGQHKMHYSNYECVQADGSTFFIMSPNSTLLNSENNSHGFDDIFEEGTKKFQDRPTKQLLSEDLPPFPILPGFPEELNFPQTHKRFRSVRHSPHDPIIEPPSFDPFQHYPFEEEAHYDVNSTFFNLSYPDFLPMSPHGHILGSPDYPIPEEGAPGESGSAVARDQSSQRFKIHLSENEGQIEEGAGKPRIDGKHVFGHETNKLGDPVRDSRLHERPTVIHLINRPRIAISLSKDNTSTGFKSAYFTLKPGVLRAGHSYFIQVSSKDADSGLEGFAMELVAVNSGPFNGRCTLMPTKGYSLNFNFRLHCMEWKSDNQPLYYELRYSLTQDKPGHLIYFGLNTNAKFVLPAGLPSESFNVYLNVIIRNNLGASTKVCSLIREVKPLNLNATLIQYIYNETFHPQSQMAKYMGEKQNQALLHQIHILSSSLNNYGLIKTSTRKDKILKEQIRFRFLETIENLKILSKVEAVQTLSSLSEIVTDVSEITMFELQKVYNIYNKLHSIKSELHGFTSEALQHEFMILISKLIFASHSVYLRNEELIRIGRQQLIEEVKDMMKLRWKIEEPLIIKVPHIYICALYILNFEQMFQLNPIWIPLKLTEIQIFDNFNVTSVKKRVKKCSSNDCIVDENCIALIAQELDYVSMPHYLNFAQILPSKKTSILFSLLSCDTLENIEPESDVNFTVRFSRNQDNKIISKFTLFSQIMNFHQINVTDDDIHHSFLFHLKIENMTNVSETNYRVEALFRYENWPTPRKYNWKQNFPLNAKEQSFFIPQDYIKAPGIYYFALWAITENKNIMSNEIICEYSIFIWKEICLGKSRGIWSTQKCYSQDTTNYYWSDCRCSANEITSYSVAFLSHIFTVPLKDLMEPYFNVWPVAIFIFILLIYVVILVLNFYKDKMKKMNFVPVPLIDNSNCHKQLYVVCVKTGMYFSSGTTASVFVVLHGMKGMTETRQLIDSKVQKLCFQKGSIDLFLMSTEESLGPLMKLEIWHNNYGVSPSWFLKNVTVKDVKTGVSYYFDCCKWLSAEKGDGQIERELTVSDAALAFCSIFWDNFITYIHDFNMWNAVICESPASFYTGVQRLTCCLCFCLNCAFIFAILIEQGLDKLINDYTFPHISESTFPICLLVSAIVSVALFIFTVLFRYSKTPSVNIDPKFSQFFCFLSLEHLYCWLQHKRSNSSRSSDRSSSSVGESDSFYSSFEESSVMSIPELMEESFSTEEKDEFPTSISSVSINDPVSPLQKTLSTWQAFENWVRKKHDLIKSDVVSGRQPVSTEKSDSVLIPEEIMLEDLENHDQADLNEFSDSNSVASRTSELGIDIKGNEICNNINVLAQDFKMRFQLPFLHSSLYYVAWFLLVSNILLTGTLTMIKISSFSFSECTFWVKHVFLSLLCSFLIFIPCYVLLLTVISSVKTYLDKETMKLPISSDQPFQETDINEINKMDPSYKRIQYFKKYLRPPREQILEQFRQTMFKEKIIFSFQSYLWKYIAMLVLLLVFLFPEDTHLRYLQKSSIINALFRGNEFSKGTISINSSLQLSDWFEFDFIDGFFGRNQCLYPNIDCGITVLTGCNLIGSVIIRLFEKPSCINYFSSNCETNYFSKNVSSYYLFNIYEHRLLKGHFGIYDQEDEFVLLNDNIEEAEEQIDLFLPLLLNITSGAISVEFLLFNPSFSTLISISFLFEITELEIMFTKEIETLKLHEPSSLHYHINFILHLLFILIVFVKYKNMYWRILKYGFAQWRSGWNYFSTFFNVVSTIYIIVNIVYVIKFRHVLSTLIEKDFDINLNILIAADFEALCQKLLTFLVFLHLIGSLRILYFSSRLKKLLKTVISSWKVILSTFFIFILLLSICDLMTRNFFGVTDKLSHPLVNSIKGIGSIFKVYRKPEIVRNDHGANMFVSNVILLTIITIHVILLAFLRSILIRNISRGQRIKREKITLKETKKVLERKLTECLKSVSPQVISKDDYVLPVDFLLIELEQLAETLLTKANNLFIENEIQEGKKLEGAISSSAVEGYLNSQCQLFEKELTFEFPISKEFKLDRTLQQYSPTLYTESQIKIQDLVTERLNATMPRLSKSTVKNLLPSSLNASVASQRKFKHFAAKNLNFSSSLPHKIRKTYPLYHLDSDSSSSDSAVDRNATNGVTLRKTKSRGKGKNNELNLNILDDSVS</sequence>
<keyword evidence="5 8" id="KW-0472">Membrane</keyword>
<keyword evidence="3" id="KW-0677">Repeat</keyword>
<dbReference type="GO" id="GO:0005929">
    <property type="term" value="C:cilium"/>
    <property type="evidence" value="ECO:0007669"/>
    <property type="project" value="UniProtKB-ARBA"/>
</dbReference>
<keyword evidence="2 8" id="KW-0812">Transmembrane</keyword>
<evidence type="ECO:0000313" key="11">
    <source>
        <dbReference type="EMBL" id="GFT96324.1"/>
    </source>
</evidence>
<evidence type="ECO:0000256" key="8">
    <source>
        <dbReference type="SAM" id="Phobius"/>
    </source>
</evidence>
<proteinExistence type="predicted"/>
<dbReference type="InterPro" id="IPR035986">
    <property type="entry name" value="PKD_dom_sf"/>
</dbReference>
<comment type="caution">
    <text evidence="11">The sequence shown here is derived from an EMBL/GenBank/DDBJ whole genome shotgun (WGS) entry which is preliminary data.</text>
</comment>
<feature type="domain" description="PLAT" evidence="10">
    <location>
        <begin position="1864"/>
        <end position="1983"/>
    </location>
</feature>
<feature type="domain" description="PKD" evidence="9">
    <location>
        <begin position="555"/>
        <end position="597"/>
    </location>
</feature>
<feature type="transmembrane region" description="Helical" evidence="8">
    <location>
        <begin position="2027"/>
        <end position="2045"/>
    </location>
</feature>
<dbReference type="SMART" id="SM00089">
    <property type="entry name" value="PKD"/>
    <property type="match status" value="4"/>
</dbReference>
<reference evidence="11" key="1">
    <citation type="submission" date="2020-08" db="EMBL/GenBank/DDBJ databases">
        <title>Multicomponent nature underlies the extraordinary mechanical properties of spider dragline silk.</title>
        <authorList>
            <person name="Kono N."/>
            <person name="Nakamura H."/>
            <person name="Mori M."/>
            <person name="Yoshida Y."/>
            <person name="Ohtoshi R."/>
            <person name="Malay A.D."/>
            <person name="Moran D.A.P."/>
            <person name="Tomita M."/>
            <person name="Numata K."/>
            <person name="Arakawa K."/>
        </authorList>
    </citation>
    <scope>NUCLEOTIDE SEQUENCE</scope>
</reference>
<feature type="transmembrane region" description="Helical" evidence="8">
    <location>
        <begin position="2742"/>
        <end position="2759"/>
    </location>
</feature>
<keyword evidence="12" id="KW-1185">Reference proteome</keyword>
<feature type="transmembrane region" description="Helical" evidence="8">
    <location>
        <begin position="2292"/>
        <end position="2311"/>
    </location>
</feature>
<evidence type="ECO:0000256" key="1">
    <source>
        <dbReference type="ARBA" id="ARBA00004141"/>
    </source>
</evidence>
<organism evidence="11 12">
    <name type="scientific">Nephila pilipes</name>
    <name type="common">Giant wood spider</name>
    <name type="synonym">Nephila maculata</name>
    <dbReference type="NCBI Taxonomy" id="299642"/>
    <lineage>
        <taxon>Eukaryota</taxon>
        <taxon>Metazoa</taxon>
        <taxon>Ecdysozoa</taxon>
        <taxon>Arthropoda</taxon>
        <taxon>Chelicerata</taxon>
        <taxon>Arachnida</taxon>
        <taxon>Araneae</taxon>
        <taxon>Araneomorphae</taxon>
        <taxon>Entelegynae</taxon>
        <taxon>Araneoidea</taxon>
        <taxon>Nephilidae</taxon>
        <taxon>Nephila</taxon>
    </lineage>
</organism>
<dbReference type="PROSITE" id="PS50095">
    <property type="entry name" value="PLAT"/>
    <property type="match status" value="1"/>
</dbReference>
<evidence type="ECO:0000313" key="12">
    <source>
        <dbReference type="Proteomes" id="UP000887013"/>
    </source>
</evidence>
<dbReference type="PANTHER" id="PTHR46730:SF1">
    <property type="entry name" value="PLAT DOMAIN-CONTAINING PROTEIN"/>
    <property type="match status" value="1"/>
</dbReference>
<protein>
    <submittedName>
        <fullName evidence="11">Polycystic kidney disease 1 like 1</fullName>
    </submittedName>
</protein>
<dbReference type="PANTHER" id="PTHR46730">
    <property type="entry name" value="POLYCYSTIN-1"/>
    <property type="match status" value="1"/>
</dbReference>
<gene>
    <name evidence="11" type="primary">pkd1l1</name>
    <name evidence="11" type="ORF">NPIL_472661</name>
</gene>
<dbReference type="Pfam" id="PF01477">
    <property type="entry name" value="PLAT"/>
    <property type="match status" value="1"/>
</dbReference>
<keyword evidence="4 8" id="KW-1133">Transmembrane helix</keyword>
<dbReference type="GO" id="GO:0006816">
    <property type="term" value="P:calcium ion transport"/>
    <property type="evidence" value="ECO:0007669"/>
    <property type="project" value="TreeGrafter"/>
</dbReference>
<accession>A0A8X6UAZ5</accession>
<evidence type="ECO:0000256" key="5">
    <source>
        <dbReference type="ARBA" id="ARBA00023136"/>
    </source>
</evidence>
<dbReference type="EMBL" id="BMAW01026240">
    <property type="protein sequence ID" value="GFT96324.1"/>
    <property type="molecule type" value="Genomic_DNA"/>
</dbReference>
<comment type="subcellular location">
    <subcellularLocation>
        <location evidence="1">Membrane</location>
        <topology evidence="1">Multi-pass membrane protein</topology>
    </subcellularLocation>
</comment>
<feature type="transmembrane region" description="Helical" evidence="8">
    <location>
        <begin position="1819"/>
        <end position="1841"/>
    </location>
</feature>
<dbReference type="GO" id="GO:0005261">
    <property type="term" value="F:monoatomic cation channel activity"/>
    <property type="evidence" value="ECO:0007669"/>
    <property type="project" value="TreeGrafter"/>
</dbReference>
<evidence type="ECO:0000256" key="7">
    <source>
        <dbReference type="SAM" id="MobiDB-lite"/>
    </source>
</evidence>
<feature type="transmembrane region" description="Helical" evidence="8">
    <location>
        <begin position="2331"/>
        <end position="2356"/>
    </location>
</feature>
<feature type="domain" description="PKD" evidence="9">
    <location>
        <begin position="242"/>
        <end position="304"/>
    </location>
</feature>
<feature type="domain" description="PKD" evidence="9">
    <location>
        <begin position="352"/>
        <end position="409"/>
    </location>
</feature>
<evidence type="ECO:0000256" key="6">
    <source>
        <dbReference type="PROSITE-ProRule" id="PRU00152"/>
    </source>
</evidence>
<dbReference type="OrthoDB" id="5322100at2759"/>
<dbReference type="InterPro" id="IPR000601">
    <property type="entry name" value="PKD_dom"/>
</dbReference>
<evidence type="ECO:0000256" key="4">
    <source>
        <dbReference type="ARBA" id="ARBA00022989"/>
    </source>
</evidence>
<dbReference type="GO" id="GO:0005886">
    <property type="term" value="C:plasma membrane"/>
    <property type="evidence" value="ECO:0007669"/>
    <property type="project" value="TreeGrafter"/>
</dbReference>
<dbReference type="Pfam" id="PF02010">
    <property type="entry name" value="REJ"/>
    <property type="match status" value="2"/>
</dbReference>
<name>A0A8X6UAZ5_NEPPI</name>
<dbReference type="InterPro" id="IPR013783">
    <property type="entry name" value="Ig-like_fold"/>
</dbReference>
<dbReference type="InterPro" id="IPR002859">
    <property type="entry name" value="PKD/REJ-like"/>
</dbReference>
<dbReference type="InterPro" id="IPR013122">
    <property type="entry name" value="PKD1_2_channel"/>
</dbReference>
<dbReference type="Gene3D" id="2.60.60.20">
    <property type="entry name" value="PLAT/LH2 domain"/>
    <property type="match status" value="1"/>
</dbReference>
<dbReference type="PROSITE" id="PS50093">
    <property type="entry name" value="PKD"/>
    <property type="match status" value="4"/>
</dbReference>
<evidence type="ECO:0000259" key="9">
    <source>
        <dbReference type="PROSITE" id="PS50093"/>
    </source>
</evidence>
<evidence type="ECO:0000256" key="2">
    <source>
        <dbReference type="ARBA" id="ARBA00022692"/>
    </source>
</evidence>
<dbReference type="SUPFAM" id="SSF49723">
    <property type="entry name" value="Lipase/lipooxygenase domain (PLAT/LH2 domain)"/>
    <property type="match status" value="1"/>
</dbReference>
<evidence type="ECO:0000259" key="10">
    <source>
        <dbReference type="PROSITE" id="PS50095"/>
    </source>
</evidence>
<feature type="transmembrane region" description="Helical" evidence="8">
    <location>
        <begin position="2839"/>
        <end position="2859"/>
    </location>
</feature>
<dbReference type="SMART" id="SM00308">
    <property type="entry name" value="LH2"/>
    <property type="match status" value="1"/>
</dbReference>
<dbReference type="InterPro" id="IPR022409">
    <property type="entry name" value="PKD/Chitinase_dom"/>
</dbReference>
<evidence type="ECO:0000256" key="3">
    <source>
        <dbReference type="ARBA" id="ARBA00022737"/>
    </source>
</evidence>
<comment type="caution">
    <text evidence="6">Lacks conserved residue(s) required for the propagation of feature annotation.</text>
</comment>
<feature type="transmembrane region" description="Helical" evidence="8">
    <location>
        <begin position="2647"/>
        <end position="2665"/>
    </location>
</feature>
<dbReference type="InterPro" id="IPR036392">
    <property type="entry name" value="PLAT/LH2_dom_sf"/>
</dbReference>
<feature type="transmembrane region" description="Helical" evidence="8">
    <location>
        <begin position="2686"/>
        <end position="2709"/>
    </location>
</feature>
<dbReference type="InterPro" id="IPR001024">
    <property type="entry name" value="PLAT/LH2_dom"/>
</dbReference>
<feature type="transmembrane region" description="Helical" evidence="8">
    <location>
        <begin position="2427"/>
        <end position="2444"/>
    </location>
</feature>
<dbReference type="CDD" id="cd00146">
    <property type="entry name" value="PKD"/>
    <property type="match status" value="3"/>
</dbReference>
<dbReference type="Gene3D" id="2.60.40.10">
    <property type="entry name" value="Immunoglobulins"/>
    <property type="match status" value="3"/>
</dbReference>
<feature type="transmembrane region" description="Helical" evidence="8">
    <location>
        <begin position="2771"/>
        <end position="2791"/>
    </location>
</feature>
<dbReference type="Pfam" id="PF00801">
    <property type="entry name" value="PKD"/>
    <property type="match status" value="3"/>
</dbReference>
<feature type="domain" description="PKD" evidence="9">
    <location>
        <begin position="635"/>
        <end position="687"/>
    </location>
</feature>